<proteinExistence type="predicted"/>
<evidence type="ECO:0000313" key="1">
    <source>
        <dbReference type="EMBL" id="KAJ8723133.1"/>
    </source>
</evidence>
<keyword evidence="2" id="KW-1185">Reference proteome</keyword>
<reference evidence="1" key="1">
    <citation type="submission" date="2023-03" db="EMBL/GenBank/DDBJ databases">
        <title>Chromosome-level genomes of two armyworms, Mythimna separata and Mythimna loreyi, provide insights into the biosynthesis and reception of sex pheromones.</title>
        <authorList>
            <person name="Zhao H."/>
        </authorList>
    </citation>
    <scope>NUCLEOTIDE SEQUENCE</scope>
    <source>
        <strain evidence="1">BeijingLab</strain>
    </source>
</reference>
<protein>
    <submittedName>
        <fullName evidence="1">Uncharacterized protein</fullName>
    </submittedName>
</protein>
<organism evidence="1 2">
    <name type="scientific">Mythimna loreyi</name>
    <dbReference type="NCBI Taxonomy" id="667449"/>
    <lineage>
        <taxon>Eukaryota</taxon>
        <taxon>Metazoa</taxon>
        <taxon>Ecdysozoa</taxon>
        <taxon>Arthropoda</taxon>
        <taxon>Hexapoda</taxon>
        <taxon>Insecta</taxon>
        <taxon>Pterygota</taxon>
        <taxon>Neoptera</taxon>
        <taxon>Endopterygota</taxon>
        <taxon>Lepidoptera</taxon>
        <taxon>Glossata</taxon>
        <taxon>Ditrysia</taxon>
        <taxon>Noctuoidea</taxon>
        <taxon>Noctuidae</taxon>
        <taxon>Noctuinae</taxon>
        <taxon>Hadenini</taxon>
        <taxon>Mythimna</taxon>
    </lineage>
</organism>
<gene>
    <name evidence="1" type="ORF">PYW08_003045</name>
</gene>
<comment type="caution">
    <text evidence="1">The sequence shown here is derived from an EMBL/GenBank/DDBJ whole genome shotgun (WGS) entry which is preliminary data.</text>
</comment>
<sequence>MEPPVSAFSMYKANTTANKEKKNKKRNKSNKQPILSNPQLSDEKKQRELAQKLKKKNKKLKESKNVSKKKQHKKKKAKHSKGDIKENKLSKKKQPVPDSHEEEVEEIPILVAPDPSTINGHDQAEDECSHSSDGSIEFKPITTDSAEEGLKVFKWMIAPYDVDDFFKKCWEKKPMHIARGKSNYYKEIITTPIIDDMLRNENIQFTKNIDITSYVDGQRQTHNPEGRAHPHLVWDFYLNGCSVRLLNPQTYIPKLHLLNATMQEFFNSFVGANAYLTPPDSQGFAPHYDDIEAFILQTEGKKHWRVYKPLNEEEVLPRVSSKNYDQKEIGEPILEVTLEAGDLLYFPRGYIHQGVTIDGEHSLHVTISMYQKHSWADLFEKLIPSAVQMAISENVDLRKGLPFDLYDHFGLVHSDSNTPRRQEINNVVMSLFDKIKKSLPSIIDDAVDQMHKNYQHAALPPVLNDMEKAVTVFGDSDMMVENGKVTNRVELAPDTRIRLLRKNILRMVSEEKIRLYYHVENSLEYHGNELPYLEIEEQFAPAIETLITTYPEYVDVENLDLPTIEEKLSLADALWTRGLIMTEDLLEPLEDDE</sequence>
<accession>A0ACC2QV75</accession>
<evidence type="ECO:0000313" key="2">
    <source>
        <dbReference type="Proteomes" id="UP001231649"/>
    </source>
</evidence>
<name>A0ACC2QV75_9NEOP</name>
<dbReference type="EMBL" id="CM056790">
    <property type="protein sequence ID" value="KAJ8723133.1"/>
    <property type="molecule type" value="Genomic_DNA"/>
</dbReference>
<dbReference type="Proteomes" id="UP001231649">
    <property type="component" value="Chromosome 14"/>
</dbReference>